<reference evidence="1 2" key="1">
    <citation type="submission" date="2016-07" db="EMBL/GenBank/DDBJ databases">
        <authorList>
            <person name="Lefevre C.T."/>
        </authorList>
    </citation>
    <scope>NUCLEOTIDE SEQUENCE [LARGE SCALE GENOMIC DNA]</scope>
    <source>
        <strain evidence="1">PR1</strain>
    </source>
</reference>
<gene>
    <name evidence="1" type="ORF">MTBPR1_260009</name>
</gene>
<dbReference type="Proteomes" id="UP000231658">
    <property type="component" value="Unassembled WGS sequence"/>
</dbReference>
<proteinExistence type="predicted"/>
<sequence length="34" mass="3856">MKAKNEQSFSIEIIAELNNYTFCPYLKLASTNAC</sequence>
<dbReference type="AlphaFoldDB" id="A0A1C3RHD9"/>
<evidence type="ECO:0000313" key="1">
    <source>
        <dbReference type="EMBL" id="SCA56614.1"/>
    </source>
</evidence>
<protein>
    <submittedName>
        <fullName evidence="1">Uncharacterized protein</fullName>
    </submittedName>
</protein>
<dbReference type="EMBL" id="FLYE01000019">
    <property type="protein sequence ID" value="SCA56614.1"/>
    <property type="molecule type" value="Genomic_DNA"/>
</dbReference>
<evidence type="ECO:0000313" key="2">
    <source>
        <dbReference type="Proteomes" id="UP000231658"/>
    </source>
</evidence>
<organism evidence="1 2">
    <name type="scientific">Candidatus Terasakiella magnetica</name>
    <dbReference type="NCBI Taxonomy" id="1867952"/>
    <lineage>
        <taxon>Bacteria</taxon>
        <taxon>Pseudomonadati</taxon>
        <taxon>Pseudomonadota</taxon>
        <taxon>Alphaproteobacteria</taxon>
        <taxon>Rhodospirillales</taxon>
        <taxon>Terasakiellaceae</taxon>
        <taxon>Terasakiella</taxon>
    </lineage>
</organism>
<accession>A0A1C3RHD9</accession>
<keyword evidence="2" id="KW-1185">Reference proteome</keyword>
<name>A0A1C3RHD9_9PROT</name>